<keyword evidence="2" id="KW-1185">Reference proteome</keyword>
<gene>
    <name evidence="1" type="ORF">F1B92_08285</name>
</gene>
<protein>
    <submittedName>
        <fullName evidence="1">Uncharacterized protein</fullName>
    </submittedName>
</protein>
<evidence type="ECO:0000313" key="1">
    <source>
        <dbReference type="EMBL" id="MSN97156.1"/>
    </source>
</evidence>
<dbReference type="AlphaFoldDB" id="A0A6L5WJN2"/>
<reference evidence="1 2" key="1">
    <citation type="submission" date="2019-09" db="EMBL/GenBank/DDBJ databases">
        <authorList>
            <person name="Silva M."/>
            <person name="Pereira G."/>
            <person name="Lopes-Da-Costa L."/>
            <person name="Silva E."/>
        </authorList>
    </citation>
    <scope>NUCLEOTIDE SEQUENCE [LARGE SCALE GENOMIC DNA]</scope>
    <source>
        <strain evidence="1 2">FMV-PI01</strain>
    </source>
</reference>
<accession>A0A6L5WJN2</accession>
<dbReference type="PANTHER" id="PTHR39431:SF1">
    <property type="entry name" value="FRPA_C-RELATED PROTEIN"/>
    <property type="match status" value="1"/>
</dbReference>
<dbReference type="PANTHER" id="PTHR39431">
    <property type="entry name" value="FRPA/C-RELATED PROTEIN"/>
    <property type="match status" value="1"/>
</dbReference>
<proteinExistence type="predicted"/>
<dbReference type="EMBL" id="VWSJ01000043">
    <property type="protein sequence ID" value="MSN97156.1"/>
    <property type="molecule type" value="Genomic_DNA"/>
</dbReference>
<feature type="non-terminal residue" evidence="1">
    <location>
        <position position="307"/>
    </location>
</feature>
<comment type="caution">
    <text evidence="1">The sequence shown here is derived from an EMBL/GenBank/DDBJ whole genome shotgun (WGS) entry which is preliminary data.</text>
</comment>
<evidence type="ECO:0000313" key="2">
    <source>
        <dbReference type="Proteomes" id="UP000476338"/>
    </source>
</evidence>
<sequence length="307" mass="33909">MATYTLTINIEAALTAHIGDSGNTSISPAGHMWYSVQKDNEKPKEFGFASVSGKPFDSGRIATNDGQAYVGNPAYSRTIEISEEQYNKLLNSPSGFNTDKYDVVANNCISFTWESLKNAGFETSDFKGAFYPEQNSKYIDELFDNPSKFKDNAENQYNKYPTSINELGKTPPNNYPAQILDSIKVAIIAEVGLGIYGWEKMFDFLGNELNNFLDFIAPQWIKDIIAQLYDPLALDLDGDGAISLIADKTGSVYFDHYCDGVAFRSSWVSPNDGILVFDRNNNGLIDNGSELFGNFTPLSNSTANSNL</sequence>
<reference evidence="1 2" key="2">
    <citation type="submission" date="2020-03" db="EMBL/GenBank/DDBJ databases">
        <title>Campylobacter portucalensis sp. nov., a new species of Campylobacter isolated from the reproductive tract of bulls.</title>
        <authorList>
            <person name="Silva M.F."/>
            <person name="Pereira G."/>
            <person name="Carneiro C."/>
            <person name="Hemphill A."/>
            <person name="Mateus L."/>
            <person name="Lopes-Da-Costa L."/>
            <person name="Silva E."/>
        </authorList>
    </citation>
    <scope>NUCLEOTIDE SEQUENCE [LARGE SCALE GENOMIC DNA]</scope>
    <source>
        <strain evidence="1 2">FMV-PI01</strain>
    </source>
</reference>
<name>A0A6L5WJN2_9BACT</name>
<organism evidence="1 2">
    <name type="scientific">Campylobacter portucalensis</name>
    <dbReference type="NCBI Taxonomy" id="2608384"/>
    <lineage>
        <taxon>Bacteria</taxon>
        <taxon>Pseudomonadati</taxon>
        <taxon>Campylobacterota</taxon>
        <taxon>Epsilonproteobacteria</taxon>
        <taxon>Campylobacterales</taxon>
        <taxon>Campylobacteraceae</taxon>
        <taxon>Campylobacter</taxon>
    </lineage>
</organism>
<dbReference type="Proteomes" id="UP000476338">
    <property type="component" value="Unassembled WGS sequence"/>
</dbReference>